<dbReference type="EMBL" id="CP001688">
    <property type="protein sequence ID" value="ACV46365.1"/>
    <property type="molecule type" value="Genomic_DNA"/>
</dbReference>
<sequence>MVFELIAGFVALVAASYIGTTMALRGYFGATSFDRVQRRESGEPNDDDSSADD</sequence>
<evidence type="ECO:0000313" key="2">
    <source>
        <dbReference type="EMBL" id="ACV46365.1"/>
    </source>
</evidence>
<reference evidence="2 3" key="1">
    <citation type="journal article" date="2009" name="Stand. Genomic Sci.">
        <title>Complete genome sequence of Halomicrobium mukohataei type strain (arg-2).</title>
        <authorList>
            <person name="Tindall B.J."/>
            <person name="Schneider S."/>
            <person name="Lapidus A."/>
            <person name="Copeland A."/>
            <person name="Glavina Del Rio T."/>
            <person name="Nolan M."/>
            <person name="Lucas S."/>
            <person name="Chen F."/>
            <person name="Tice H."/>
            <person name="Cheng J.F."/>
            <person name="Saunders E."/>
            <person name="Bruce D."/>
            <person name="Goodwin L."/>
            <person name="Pitluck S."/>
            <person name="Mikhailova N."/>
            <person name="Pati A."/>
            <person name="Ivanova N."/>
            <person name="Mavrommatis K."/>
            <person name="Chen A."/>
            <person name="Palaniappan K."/>
            <person name="Chain P."/>
            <person name="Land M."/>
            <person name="Hauser L."/>
            <person name="Chang Y.J."/>
            <person name="Jeffries C.D."/>
            <person name="Brettin T."/>
            <person name="Han C."/>
            <person name="Rohde M."/>
            <person name="Goker M."/>
            <person name="Bristow J."/>
            <person name="Eisen J.A."/>
            <person name="Markowitz V."/>
            <person name="Hugenholtz P."/>
            <person name="Klenk H.P."/>
            <person name="Kyrpides N.C."/>
            <person name="Detter J.C."/>
        </authorList>
    </citation>
    <scope>NUCLEOTIDE SEQUENCE [LARGE SCALE GENOMIC DNA]</scope>
    <source>
        <strain evidence="3">ATCC 700874 / DSM 12286 / JCM 9738 / NCIMB 13541</strain>
    </source>
</reference>
<name>C7NX00_HALMD</name>
<keyword evidence="3" id="KW-1185">Reference proteome</keyword>
<dbReference type="KEGG" id="hmu:Hmuk_0228"/>
<evidence type="ECO:0000256" key="1">
    <source>
        <dbReference type="SAM" id="Phobius"/>
    </source>
</evidence>
<gene>
    <name evidence="2" type="ordered locus">Hmuk_0228</name>
</gene>
<dbReference type="Proteomes" id="UP000001746">
    <property type="component" value="Chromosome"/>
</dbReference>
<feature type="transmembrane region" description="Helical" evidence="1">
    <location>
        <begin position="6"/>
        <end position="28"/>
    </location>
</feature>
<keyword evidence="1" id="KW-1133">Transmembrane helix</keyword>
<keyword evidence="1" id="KW-0812">Transmembrane</keyword>
<dbReference type="eggNOG" id="arCOG12058">
    <property type="taxonomic scope" value="Archaea"/>
</dbReference>
<protein>
    <submittedName>
        <fullName evidence="2">Uncharacterized protein</fullName>
    </submittedName>
</protein>
<organism evidence="2 3">
    <name type="scientific">Halomicrobium mukohataei (strain ATCC 700874 / DSM 12286 / JCM 9738 / NCIMB 13541)</name>
    <name type="common">Haloarcula mukohataei</name>
    <dbReference type="NCBI Taxonomy" id="485914"/>
    <lineage>
        <taxon>Archaea</taxon>
        <taxon>Methanobacteriati</taxon>
        <taxon>Methanobacteriota</taxon>
        <taxon>Stenosarchaea group</taxon>
        <taxon>Halobacteria</taxon>
        <taxon>Halobacteriales</taxon>
        <taxon>Haloarculaceae</taxon>
        <taxon>Halomicrobium</taxon>
    </lineage>
</organism>
<keyword evidence="1" id="KW-0472">Membrane</keyword>
<proteinExistence type="predicted"/>
<dbReference type="HOGENOM" id="CLU_3057006_0_0_2"/>
<accession>C7NX00</accession>
<dbReference type="AlphaFoldDB" id="C7NX00"/>
<evidence type="ECO:0000313" key="3">
    <source>
        <dbReference type="Proteomes" id="UP000001746"/>
    </source>
</evidence>